<evidence type="ECO:0000313" key="2">
    <source>
        <dbReference type="EMBL" id="KKN96852.1"/>
    </source>
</evidence>
<dbReference type="SUPFAM" id="SSF103642">
    <property type="entry name" value="Sec-C motif"/>
    <property type="match status" value="1"/>
</dbReference>
<protein>
    <submittedName>
        <fullName evidence="2">Uncharacterized protein</fullName>
    </submittedName>
</protein>
<sequence>MPKFGRNSPCHCGSGKKFKKCCLGKPPESDPKETPEDRSESLRRSAQAMRRLEAGNGLLAAFSAMNTQRDRRLQEYRHEEFLRSEFKRLGKSDEEIDRMFPKRR</sequence>
<dbReference type="AlphaFoldDB" id="A0A0F9VAS6"/>
<accession>A0A0F9VAS6</accession>
<feature type="region of interest" description="Disordered" evidence="1">
    <location>
        <begin position="21"/>
        <end position="45"/>
    </location>
</feature>
<feature type="compositionally biased region" description="Basic and acidic residues" evidence="1">
    <location>
        <begin position="27"/>
        <end position="43"/>
    </location>
</feature>
<reference evidence="2" key="1">
    <citation type="journal article" date="2015" name="Nature">
        <title>Complex archaea that bridge the gap between prokaryotes and eukaryotes.</title>
        <authorList>
            <person name="Spang A."/>
            <person name="Saw J.H."/>
            <person name="Jorgensen S.L."/>
            <person name="Zaremba-Niedzwiedzka K."/>
            <person name="Martijn J."/>
            <person name="Lind A.E."/>
            <person name="van Eijk R."/>
            <person name="Schleper C."/>
            <person name="Guy L."/>
            <person name="Ettema T.J."/>
        </authorList>
    </citation>
    <scope>NUCLEOTIDE SEQUENCE</scope>
</reference>
<name>A0A0F9VAS6_9ZZZZ</name>
<dbReference type="EMBL" id="LAZR01000062">
    <property type="protein sequence ID" value="KKN96852.1"/>
    <property type="molecule type" value="Genomic_DNA"/>
</dbReference>
<organism evidence="2">
    <name type="scientific">marine sediment metagenome</name>
    <dbReference type="NCBI Taxonomy" id="412755"/>
    <lineage>
        <taxon>unclassified sequences</taxon>
        <taxon>metagenomes</taxon>
        <taxon>ecological metagenomes</taxon>
    </lineage>
</organism>
<dbReference type="Pfam" id="PF02810">
    <property type="entry name" value="SEC-C"/>
    <property type="match status" value="1"/>
</dbReference>
<gene>
    <name evidence="2" type="ORF">LCGC14_0164960</name>
</gene>
<dbReference type="InterPro" id="IPR004027">
    <property type="entry name" value="SEC_C_motif"/>
</dbReference>
<proteinExistence type="predicted"/>
<dbReference type="Gene3D" id="3.10.450.50">
    <property type="match status" value="1"/>
</dbReference>
<evidence type="ECO:0000256" key="1">
    <source>
        <dbReference type="SAM" id="MobiDB-lite"/>
    </source>
</evidence>
<comment type="caution">
    <text evidence="2">The sequence shown here is derived from an EMBL/GenBank/DDBJ whole genome shotgun (WGS) entry which is preliminary data.</text>
</comment>